<dbReference type="InterPro" id="IPR011016">
    <property type="entry name" value="Znf_RING-CH"/>
</dbReference>
<evidence type="ECO:0000256" key="2">
    <source>
        <dbReference type="ARBA" id="ARBA00022692"/>
    </source>
</evidence>
<keyword evidence="5" id="KW-0862">Zinc</keyword>
<evidence type="ECO:0000256" key="6">
    <source>
        <dbReference type="ARBA" id="ARBA00022989"/>
    </source>
</evidence>
<keyword evidence="4" id="KW-0863">Zinc-finger</keyword>
<evidence type="ECO:0000256" key="8">
    <source>
        <dbReference type="SAM" id="MobiDB-lite"/>
    </source>
</evidence>
<organism evidence="11">
    <name type="scientific">Blastobotrys adeninivorans</name>
    <name type="common">Yeast</name>
    <name type="synonym">Arxula adeninivorans</name>
    <dbReference type="NCBI Taxonomy" id="409370"/>
    <lineage>
        <taxon>Eukaryota</taxon>
        <taxon>Fungi</taxon>
        <taxon>Dikarya</taxon>
        <taxon>Ascomycota</taxon>
        <taxon>Saccharomycotina</taxon>
        <taxon>Dipodascomycetes</taxon>
        <taxon>Dipodascales</taxon>
        <taxon>Trichomonascaceae</taxon>
        <taxon>Blastobotrys</taxon>
    </lineage>
</organism>
<name>A0A060T6G9_BLAAD</name>
<dbReference type="SUPFAM" id="SSF57850">
    <property type="entry name" value="RING/U-box"/>
    <property type="match status" value="1"/>
</dbReference>
<feature type="transmembrane region" description="Helical" evidence="9">
    <location>
        <begin position="401"/>
        <end position="420"/>
    </location>
</feature>
<evidence type="ECO:0000256" key="3">
    <source>
        <dbReference type="ARBA" id="ARBA00022723"/>
    </source>
</evidence>
<gene>
    <name evidence="11" type="ORF">GNLVRS02_ARAD1B12078g</name>
</gene>
<dbReference type="GO" id="GO:0016020">
    <property type="term" value="C:membrane"/>
    <property type="evidence" value="ECO:0007669"/>
    <property type="project" value="UniProtKB-SubCell"/>
</dbReference>
<feature type="compositionally biased region" description="Gly residues" evidence="8">
    <location>
        <begin position="275"/>
        <end position="284"/>
    </location>
</feature>
<dbReference type="EMBL" id="HG937692">
    <property type="protein sequence ID" value="CDP36399.1"/>
    <property type="molecule type" value="Genomic_DNA"/>
</dbReference>
<dbReference type="PANTHER" id="PTHR46283">
    <property type="entry name" value="E3 UBIQUITIN-PROTEIN LIGASE MARCH5"/>
    <property type="match status" value="1"/>
</dbReference>
<keyword evidence="7 9" id="KW-0472">Membrane</keyword>
<reference evidence="11" key="2">
    <citation type="submission" date="2014-06" db="EMBL/GenBank/DDBJ databases">
        <title>The complete genome of Blastobotrys (Arxula) adeninivorans LS3 - a yeast of biotechnological interest.</title>
        <authorList>
            <person name="Kunze G."/>
            <person name="Gaillardin C."/>
            <person name="Czernicka M."/>
            <person name="Durrens P."/>
            <person name="Martin T."/>
            <person name="Boer E."/>
            <person name="Gabaldon T."/>
            <person name="Cruz J."/>
            <person name="Talla E."/>
            <person name="Marck C."/>
            <person name="Goffeau A."/>
            <person name="Barbe V."/>
            <person name="Baret P."/>
            <person name="Baronian K."/>
            <person name="Beier S."/>
            <person name="Bleykasten C."/>
            <person name="Bode R."/>
            <person name="Casaregola S."/>
            <person name="Despons L."/>
            <person name="Fairhead C."/>
            <person name="Giersberg M."/>
            <person name="Gierski P."/>
            <person name="Hahnel U."/>
            <person name="Hartmann A."/>
            <person name="Jankowska D."/>
            <person name="Jubin C."/>
            <person name="Jung P."/>
            <person name="Lafontaine I."/>
            <person name="Leh-Louis V."/>
            <person name="Lemaire M."/>
            <person name="Marcet-Houben M."/>
            <person name="Mascher M."/>
            <person name="Morel G."/>
            <person name="Richard G.-F."/>
            <person name="Riechen J."/>
            <person name="Sacerdot C."/>
            <person name="Sarkar A."/>
            <person name="Savel G."/>
            <person name="Schacherer J."/>
            <person name="Sherman D."/>
            <person name="Straub M.-L."/>
            <person name="Stein N."/>
            <person name="Thierry A."/>
            <person name="Trautwein-Schult A."/>
            <person name="Westhof E."/>
            <person name="Worch S."/>
            <person name="Dujon B."/>
            <person name="Souciet J.-L."/>
            <person name="Wincker P."/>
            <person name="Scholz U."/>
            <person name="Neuveglise N."/>
        </authorList>
    </citation>
    <scope>NUCLEOTIDE SEQUENCE</scope>
    <source>
        <strain evidence="11">LS3</strain>
    </source>
</reference>
<keyword evidence="2 9" id="KW-0812">Transmembrane</keyword>
<dbReference type="InterPro" id="IPR013083">
    <property type="entry name" value="Znf_RING/FYVE/PHD"/>
</dbReference>
<proteinExistence type="predicted"/>
<accession>A0A060T6G9</accession>
<dbReference type="GO" id="GO:0008270">
    <property type="term" value="F:zinc ion binding"/>
    <property type="evidence" value="ECO:0007669"/>
    <property type="project" value="UniProtKB-KW"/>
</dbReference>
<evidence type="ECO:0000256" key="9">
    <source>
        <dbReference type="SAM" id="Phobius"/>
    </source>
</evidence>
<comment type="subcellular location">
    <subcellularLocation>
        <location evidence="1">Membrane</location>
        <topology evidence="1">Multi-pass membrane protein</topology>
    </subcellularLocation>
</comment>
<feature type="domain" description="RING-CH-type" evidence="10">
    <location>
        <begin position="13"/>
        <end position="75"/>
    </location>
</feature>
<evidence type="ECO:0000259" key="10">
    <source>
        <dbReference type="SMART" id="SM00744"/>
    </source>
</evidence>
<protein>
    <submittedName>
        <fullName evidence="11">ARAD1B12078p</fullName>
    </submittedName>
</protein>
<evidence type="ECO:0000256" key="4">
    <source>
        <dbReference type="ARBA" id="ARBA00022771"/>
    </source>
</evidence>
<dbReference type="Gene3D" id="3.30.40.10">
    <property type="entry name" value="Zinc/RING finger domain, C3HC4 (zinc finger)"/>
    <property type="match status" value="1"/>
</dbReference>
<dbReference type="SMART" id="SM00744">
    <property type="entry name" value="RINGv"/>
    <property type="match status" value="1"/>
</dbReference>
<evidence type="ECO:0000256" key="5">
    <source>
        <dbReference type="ARBA" id="ARBA00022833"/>
    </source>
</evidence>
<keyword evidence="3" id="KW-0479">Metal-binding</keyword>
<keyword evidence="6 9" id="KW-1133">Transmembrane helix</keyword>
<feature type="region of interest" description="Disordered" evidence="8">
    <location>
        <begin position="343"/>
        <end position="385"/>
    </location>
</feature>
<feature type="region of interest" description="Disordered" evidence="8">
    <location>
        <begin position="266"/>
        <end position="286"/>
    </location>
</feature>
<dbReference type="AlphaFoldDB" id="A0A060T6G9"/>
<evidence type="ECO:0000256" key="1">
    <source>
        <dbReference type="ARBA" id="ARBA00004141"/>
    </source>
</evidence>
<sequence length="478" mass="53095">MDTSVVPADGDYRCWICLAGPDEPPPQGNDPEWRRPCKCNLIAHQCCLLEWAADVSANQRNRPGVTKLPKCPQCKATIYVTKKHSRFLKLRETIEALNTNGMQLLFVSSVSGSLFTAVYTTLYAMGASSIRLMCPTDMALDLLGLTVTGRRVAVKRISLRRMLLIPSVPVLLLISPSRSRLIDAISVVLPFTLADREHLPWKFQGARFTMAILPWLRLGYRFLYDRLMDPVIQDCAAKVRPMFYQSGATEAPNGGLNIQVFVDREPDQPDQRGQQGQGGGGAGQPLGMDQVLAAAAAGGGAVQEEDDHEDDPHAAVEVVRNPLINRMVLTIVEWITNVVDPPEPAPLIDDMNGDQGQQHGQEGRGGPGASSSSSSTPRRRPHTADWVISRRTFTLRIGHQLLLPLLSGMMGSLLSTIPFVRKRIPSRFHRNMFGGMLVVVLRDLINVISALLRARQETSRTVLQHYEIPRRRRRRNRP</sequence>
<evidence type="ECO:0000256" key="7">
    <source>
        <dbReference type="ARBA" id="ARBA00023136"/>
    </source>
</evidence>
<evidence type="ECO:0000313" key="11">
    <source>
        <dbReference type="EMBL" id="CDP36399.1"/>
    </source>
</evidence>
<reference evidence="11" key="1">
    <citation type="submission" date="2014-02" db="EMBL/GenBank/DDBJ databases">
        <authorList>
            <person name="Genoscope - CEA"/>
        </authorList>
    </citation>
    <scope>NUCLEOTIDE SEQUENCE</scope>
    <source>
        <strain evidence="11">LS3</strain>
    </source>
</reference>